<evidence type="ECO:0000313" key="1">
    <source>
        <dbReference type="EMBL" id="CAI9922650.1"/>
    </source>
</evidence>
<comment type="caution">
    <text evidence="1">The sequence shown here is derived from an EMBL/GenBank/DDBJ whole genome shotgun (WGS) entry which is preliminary data.</text>
</comment>
<organism evidence="1">
    <name type="scientific">Hexamita inflata</name>
    <dbReference type="NCBI Taxonomy" id="28002"/>
    <lineage>
        <taxon>Eukaryota</taxon>
        <taxon>Metamonada</taxon>
        <taxon>Diplomonadida</taxon>
        <taxon>Hexamitidae</taxon>
        <taxon>Hexamitinae</taxon>
        <taxon>Hexamita</taxon>
    </lineage>
</organism>
<dbReference type="EMBL" id="CATOUU010000260">
    <property type="protein sequence ID" value="CAI9922650.1"/>
    <property type="molecule type" value="Genomic_DNA"/>
</dbReference>
<protein>
    <submittedName>
        <fullName evidence="2">Hypothetical_protein</fullName>
    </submittedName>
</protein>
<evidence type="ECO:0000313" key="3">
    <source>
        <dbReference type="Proteomes" id="UP001642409"/>
    </source>
</evidence>
<name>A0AA86NQ41_9EUKA</name>
<evidence type="ECO:0000313" key="2">
    <source>
        <dbReference type="EMBL" id="CAL6056450.1"/>
    </source>
</evidence>
<reference evidence="2 3" key="2">
    <citation type="submission" date="2024-07" db="EMBL/GenBank/DDBJ databases">
        <authorList>
            <person name="Akdeniz Z."/>
        </authorList>
    </citation>
    <scope>NUCLEOTIDE SEQUENCE [LARGE SCALE GENOMIC DNA]</scope>
</reference>
<sequence length="236" mass="27108">MVISKSLACNLSLARQQACGMSVVELSKWDYYWDYYINCVLQNAGKARDLSRQTSQLLRNLATRSSQPTMLSMGSILSYSLHYLEITGSKNSSQAHRRNHTLLLDTGFCLNSLQNWPSPSQNSAQWNSTALTDIQVPNRRGARTMPTVNHRSSQKKWHKYYIICLNCYQNDINNFNNLQHTNLAKFILCMAIATGTTQNIINKLTMKYVFTYTMLNNIFQKSFKSDVIIWCSSYLK</sequence>
<dbReference type="AlphaFoldDB" id="A0AA86NQ41"/>
<reference evidence="1" key="1">
    <citation type="submission" date="2023-06" db="EMBL/GenBank/DDBJ databases">
        <authorList>
            <person name="Kurt Z."/>
        </authorList>
    </citation>
    <scope>NUCLEOTIDE SEQUENCE</scope>
</reference>
<dbReference type="Proteomes" id="UP001642409">
    <property type="component" value="Unassembled WGS sequence"/>
</dbReference>
<keyword evidence="3" id="KW-1185">Reference proteome</keyword>
<gene>
    <name evidence="1" type="ORF">HINF_LOCUS10295</name>
    <name evidence="2" type="ORF">HINF_LOCUS47030</name>
</gene>
<accession>A0AA86NQ41</accession>
<dbReference type="EMBL" id="CAXDID020000210">
    <property type="protein sequence ID" value="CAL6056450.1"/>
    <property type="molecule type" value="Genomic_DNA"/>
</dbReference>
<proteinExistence type="predicted"/>